<name>A0A8H8A0B1_9FUNG</name>
<evidence type="ECO:0000313" key="2">
    <source>
        <dbReference type="EMBL" id="KAG5462610.1"/>
    </source>
</evidence>
<dbReference type="EMBL" id="JAEFCI010001898">
    <property type="protein sequence ID" value="KAG5462610.1"/>
    <property type="molecule type" value="Genomic_DNA"/>
</dbReference>
<dbReference type="Proteomes" id="UP000673691">
    <property type="component" value="Unassembled WGS sequence"/>
</dbReference>
<evidence type="ECO:0000256" key="1">
    <source>
        <dbReference type="SAM" id="MobiDB-lite"/>
    </source>
</evidence>
<evidence type="ECO:0000313" key="3">
    <source>
        <dbReference type="Proteomes" id="UP000673691"/>
    </source>
</evidence>
<keyword evidence="3" id="KW-1185">Reference proteome</keyword>
<proteinExistence type="predicted"/>
<sequence>MSPNRRLPVKEANANLLPVRRRETIERRGTMREEQLERERAERSAEHDANRRELADLPAKFDQVLSFLQQPQQQLQPLAPPPPSPSRHKYRNFEELDDEVRS</sequence>
<protein>
    <submittedName>
        <fullName evidence="2">Uncharacterized protein</fullName>
    </submittedName>
</protein>
<feature type="compositionally biased region" description="Basic and acidic residues" evidence="1">
    <location>
        <begin position="91"/>
        <end position="102"/>
    </location>
</feature>
<feature type="region of interest" description="Disordered" evidence="1">
    <location>
        <begin position="20"/>
        <end position="102"/>
    </location>
</feature>
<dbReference type="AlphaFoldDB" id="A0A8H8A0B1"/>
<comment type="caution">
    <text evidence="2">The sequence shown here is derived from an EMBL/GenBank/DDBJ whole genome shotgun (WGS) entry which is preliminary data.</text>
</comment>
<accession>A0A8H8A0B1</accession>
<gene>
    <name evidence="2" type="ORF">BJ554DRAFT_4428</name>
</gene>
<feature type="non-terminal residue" evidence="2">
    <location>
        <position position="102"/>
    </location>
</feature>
<organism evidence="2 3">
    <name type="scientific">Olpidium bornovanus</name>
    <dbReference type="NCBI Taxonomy" id="278681"/>
    <lineage>
        <taxon>Eukaryota</taxon>
        <taxon>Fungi</taxon>
        <taxon>Fungi incertae sedis</taxon>
        <taxon>Olpidiomycota</taxon>
        <taxon>Olpidiomycotina</taxon>
        <taxon>Olpidiomycetes</taxon>
        <taxon>Olpidiales</taxon>
        <taxon>Olpidiaceae</taxon>
        <taxon>Olpidium</taxon>
    </lineage>
</organism>
<feature type="compositionally biased region" description="Basic and acidic residues" evidence="1">
    <location>
        <begin position="20"/>
        <end position="55"/>
    </location>
</feature>
<feature type="compositionally biased region" description="Low complexity" evidence="1">
    <location>
        <begin position="63"/>
        <end position="77"/>
    </location>
</feature>
<reference evidence="2 3" key="1">
    <citation type="journal article" name="Sci. Rep.">
        <title>Genome-scale phylogenetic analyses confirm Olpidium as the closest living zoosporic fungus to the non-flagellated, terrestrial fungi.</title>
        <authorList>
            <person name="Chang Y."/>
            <person name="Rochon D."/>
            <person name="Sekimoto S."/>
            <person name="Wang Y."/>
            <person name="Chovatia M."/>
            <person name="Sandor L."/>
            <person name="Salamov A."/>
            <person name="Grigoriev I.V."/>
            <person name="Stajich J.E."/>
            <person name="Spatafora J.W."/>
        </authorList>
    </citation>
    <scope>NUCLEOTIDE SEQUENCE [LARGE SCALE GENOMIC DNA]</scope>
    <source>
        <strain evidence="2">S191</strain>
    </source>
</reference>